<dbReference type="Gene3D" id="3.40.50.720">
    <property type="entry name" value="NAD(P)-binding Rossmann-like Domain"/>
    <property type="match status" value="1"/>
</dbReference>
<organism evidence="4 5">
    <name type="scientific">Mycobacterium branderi</name>
    <dbReference type="NCBI Taxonomy" id="43348"/>
    <lineage>
        <taxon>Bacteria</taxon>
        <taxon>Bacillati</taxon>
        <taxon>Actinomycetota</taxon>
        <taxon>Actinomycetes</taxon>
        <taxon>Mycobacteriales</taxon>
        <taxon>Mycobacteriaceae</taxon>
        <taxon>Mycobacterium</taxon>
    </lineage>
</organism>
<keyword evidence="5" id="KW-1185">Reference proteome</keyword>
<evidence type="ECO:0000256" key="3">
    <source>
        <dbReference type="RuleBase" id="RU000363"/>
    </source>
</evidence>
<dbReference type="PANTHER" id="PTHR44196">
    <property type="entry name" value="DEHYDROGENASE/REDUCTASE SDR FAMILY MEMBER 7B"/>
    <property type="match status" value="1"/>
</dbReference>
<proteinExistence type="inferred from homology"/>
<dbReference type="PRINTS" id="PR00081">
    <property type="entry name" value="GDHRDH"/>
</dbReference>
<accession>A0ABN6AYJ2</accession>
<evidence type="ECO:0000313" key="5">
    <source>
        <dbReference type="Proteomes" id="UP000467379"/>
    </source>
</evidence>
<dbReference type="InterPro" id="IPR036291">
    <property type="entry name" value="NAD(P)-bd_dom_sf"/>
</dbReference>
<comment type="similarity">
    <text evidence="1 3">Belongs to the short-chain dehydrogenases/reductases (SDR) family.</text>
</comment>
<dbReference type="PANTHER" id="PTHR44196:SF2">
    <property type="entry name" value="SHORT-CHAIN DEHYDROGENASE-RELATED"/>
    <property type="match status" value="1"/>
</dbReference>
<dbReference type="SUPFAM" id="SSF51735">
    <property type="entry name" value="NAD(P)-binding Rossmann-fold domains"/>
    <property type="match status" value="1"/>
</dbReference>
<dbReference type="CDD" id="cd05233">
    <property type="entry name" value="SDR_c"/>
    <property type="match status" value="1"/>
</dbReference>
<gene>
    <name evidence="4" type="ORF">MBRA_07150</name>
</gene>
<dbReference type="PIRSF" id="PIRSF000126">
    <property type="entry name" value="11-beta-HSD1"/>
    <property type="match status" value="1"/>
</dbReference>
<evidence type="ECO:0000256" key="2">
    <source>
        <dbReference type="ARBA" id="ARBA00023002"/>
    </source>
</evidence>
<reference evidence="4 5" key="1">
    <citation type="journal article" date="2019" name="Emerg. Microbes Infect.">
        <title>Comprehensive subspecies identification of 175 nontuberculous mycobacteria species based on 7547 genomic profiles.</title>
        <authorList>
            <person name="Matsumoto Y."/>
            <person name="Kinjo T."/>
            <person name="Motooka D."/>
            <person name="Nabeya D."/>
            <person name="Jung N."/>
            <person name="Uechi K."/>
            <person name="Horii T."/>
            <person name="Iida T."/>
            <person name="Fujita J."/>
            <person name="Nakamura S."/>
        </authorList>
    </citation>
    <scope>NUCLEOTIDE SEQUENCE [LARGE SCALE GENOMIC DNA]</scope>
    <source>
        <strain evidence="4 5">JCM 12687</strain>
    </source>
</reference>
<protein>
    <submittedName>
        <fullName evidence="4">Ketoacyl reductase</fullName>
    </submittedName>
</protein>
<dbReference type="InterPro" id="IPR002347">
    <property type="entry name" value="SDR_fam"/>
</dbReference>
<evidence type="ECO:0000256" key="1">
    <source>
        <dbReference type="ARBA" id="ARBA00006484"/>
    </source>
</evidence>
<keyword evidence="2" id="KW-0560">Oxidoreductase</keyword>
<sequence>MRPVTSDKRPVVHHAGCAYAPAMTLPPPSAGSVAVVTGASSGIGEQFARQLVARGYRVVVTARREDRLQALCTELGGDEHAVAVGTDLAVPEDRDRLAARIDELGAQVDILVNNAGLGIYTKFGAEGRDKELQMLRVDVEAVADLMLRYLPGMVDRGKGAIINLSSVSGFQPAPYNAGYAAAKAYVLWLSEAVNAEVAGSGVTVTAVCPGPVPTEFQAAADADYLLDRVPSFARVSPERVAADALKAAEHGRGSVVPGGPHVRAFLGSSRFAPTPLVLPVIARMYKR</sequence>
<dbReference type="Pfam" id="PF00106">
    <property type="entry name" value="adh_short"/>
    <property type="match status" value="1"/>
</dbReference>
<name>A0ABN6AYJ2_9MYCO</name>
<dbReference type="PRINTS" id="PR00080">
    <property type="entry name" value="SDRFAMILY"/>
</dbReference>
<dbReference type="EMBL" id="AP022606">
    <property type="protein sequence ID" value="BBZ10520.1"/>
    <property type="molecule type" value="Genomic_DNA"/>
</dbReference>
<dbReference type="Proteomes" id="UP000467379">
    <property type="component" value="Chromosome"/>
</dbReference>
<evidence type="ECO:0000313" key="4">
    <source>
        <dbReference type="EMBL" id="BBZ10520.1"/>
    </source>
</evidence>